<organism evidence="1 3">
    <name type="scientific">Acetivibrio saccincola</name>
    <dbReference type="NCBI Taxonomy" id="1677857"/>
    <lineage>
        <taxon>Bacteria</taxon>
        <taxon>Bacillati</taxon>
        <taxon>Bacillota</taxon>
        <taxon>Clostridia</taxon>
        <taxon>Eubacteriales</taxon>
        <taxon>Oscillospiraceae</taxon>
        <taxon>Acetivibrio</taxon>
    </lineage>
</organism>
<dbReference type="EMBL" id="CP025197">
    <property type="protein sequence ID" value="AUG56923.1"/>
    <property type="molecule type" value="Genomic_DNA"/>
</dbReference>
<name>A0A2K9EG89_9FIRM</name>
<reference evidence="2 4" key="2">
    <citation type="journal article" date="2018" name="Syst. Appl. Microbiol.">
        <title>Characterization and high-quality draft genome sequence of Herbivorax saccincola A7, an anaerobic, alkaliphilic, thermophilic, cellulolytic, and xylanolytic bacterium.</title>
        <authorList>
            <person name="Aikawa S."/>
            <person name="Baramee S."/>
            <person name="Sermsathanaswadi J."/>
            <person name="Thianheng P."/>
            <person name="Tachaapaikoon C."/>
            <person name="Shikata A."/>
            <person name="Waeonukul R."/>
            <person name="Pason P."/>
            <person name="Ratanakhanokchai K."/>
            <person name="Kosugi A."/>
        </authorList>
    </citation>
    <scope>NUCLEOTIDE SEQUENCE [LARGE SCALE GENOMIC DNA]</scope>
    <source>
        <strain evidence="2 4">A7</strain>
    </source>
</reference>
<sequence>MSNKSGSKKVVLFGGIIVFIVAAALTVLAFTSNAFKSPKQVYLSTEGRYAKKIIENLKEEGAFLGNIKKLSEHSHETEREYSLSIDLDTSKINIPIGGSIDLTSITELLDNSKLVINEKSNPEKNQKITGIDVLINNTKLIDFIAAFENDIFALSIPVVFDKYIVADLSKPEDAIKDSDLKNLYNKLSPAANVITPKGILKSLSFDEKNSDRVKKNYKKVLNESINKEQVSLEKNVPFKVGEFDLKCSKLTIKFEKSDLQRLVANIMDATAESDAVYELTKENIKNIYEFLKNTEYSDELGDIQDIEADFTKEKFKKGINEIKAKLEKAFDNFELPDGINMSIYINKKEIVGRTIDTKFKTPASDNTLNLSVDFKGVSEYKNKNIKNLEIEFGFSGDSSSVSNVIFEYTLDGNIDRGTESGKKHFSIAAGTGGISTKIFKLDADYNVISNAKSNSKESSHDYKISIGVPMMFSVNADGSLTVNTWEKPKEKQFGKDVDFSINLDIPENMLLDKTSLGVGFSSKTKNTLDVEFDFPSFNPENSIDITNASEEEISQLKKEIEESVIKFLQNNEELIKLFQ</sequence>
<proteinExistence type="predicted"/>
<evidence type="ECO:0000313" key="4">
    <source>
        <dbReference type="Proteomes" id="UP000239720"/>
    </source>
</evidence>
<evidence type="ECO:0000313" key="1">
    <source>
        <dbReference type="EMBL" id="AUG56923.1"/>
    </source>
</evidence>
<dbReference type="EMBL" id="NEMB01000003">
    <property type="protein sequence ID" value="PQQ66950.1"/>
    <property type="molecule type" value="Genomic_DNA"/>
</dbReference>
<evidence type="ECO:0000313" key="2">
    <source>
        <dbReference type="EMBL" id="PQQ66950.1"/>
    </source>
</evidence>
<keyword evidence="3" id="KW-1185">Reference proteome</keyword>
<gene>
    <name evidence="2" type="ORF">B9R14_09515</name>
    <name evidence="1" type="ORF">HVS_04950</name>
</gene>
<accession>A0A2K9EG89</accession>
<dbReference type="Proteomes" id="UP000239720">
    <property type="component" value="Unassembled WGS sequence"/>
</dbReference>
<dbReference type="AlphaFoldDB" id="A0A2K9EG89"/>
<reference evidence="1 3" key="1">
    <citation type="submission" date="2017-12" db="EMBL/GenBank/DDBJ databases">
        <title>Complete genome sequence of Herbivorax saccincola GGR1, a novel Cellulosome-producing hydrolytic bacterium in a thermophilic biogas plant, established by Illumina and Nanopore MinION sequencing.</title>
        <authorList>
            <person name="Pechtl A."/>
            <person name="Ruckert C."/>
            <person name="Koeck D.E."/>
            <person name="Maus I."/>
            <person name="Winkler A."/>
            <person name="Kalinowski J."/>
            <person name="Puhler A."/>
            <person name="Schwarz W.W."/>
            <person name="Zverlov V.V."/>
            <person name="Schluter A."/>
            <person name="Liebl W."/>
        </authorList>
    </citation>
    <scope>NUCLEOTIDE SEQUENCE [LARGE SCALE GENOMIC DNA]</scope>
    <source>
        <strain evidence="1">GGR1</strain>
        <strain evidence="3">SR1</strain>
    </source>
</reference>
<dbReference type="KEGG" id="hsc:HVS_04950"/>
<evidence type="ECO:0000313" key="3">
    <source>
        <dbReference type="Proteomes" id="UP000233534"/>
    </source>
</evidence>
<dbReference type="Proteomes" id="UP000233534">
    <property type="component" value="Chromosome"/>
</dbReference>
<protein>
    <submittedName>
        <fullName evidence="1">Uncharacterized protein</fullName>
    </submittedName>
</protein>
<dbReference type="RefSeq" id="WP_101299759.1">
    <property type="nucleotide sequence ID" value="NZ_CP025197.1"/>
</dbReference>